<evidence type="ECO:0000313" key="1">
    <source>
        <dbReference type="EMBL" id="KAJ3844547.1"/>
    </source>
</evidence>
<accession>A0AA38UMT7</accession>
<dbReference type="Gene3D" id="1.25.40.20">
    <property type="entry name" value="Ankyrin repeat-containing domain"/>
    <property type="match status" value="1"/>
</dbReference>
<sequence>MNSDPKCQLSRLELLPVEVCIFLRLHTGLSYASKLLYDIQLFALSHHLPCTSRYLHRIFKSAPSSLQAEYIYLRLCDATHDFFSRALRYPICSLEVLRFIKRFTNYDKTGSTQSLVKTPKRLFQGLDTRKYGAAWTEQDHPFPFIRGLYIEGFSLDISSLNDYALIKAVHLGFIPLVHLLLEEGASPAHKDNLAVRVAIRRKDLRMVKLLVERSRTNETKSKKRKLEDRVAITKDLLKLAVKCNAPDIVHYFTEEKACVPDMQTLYLMHQVAI</sequence>
<evidence type="ECO:0000313" key="2">
    <source>
        <dbReference type="Proteomes" id="UP001163846"/>
    </source>
</evidence>
<dbReference type="EMBL" id="MU805951">
    <property type="protein sequence ID" value="KAJ3844547.1"/>
    <property type="molecule type" value="Genomic_DNA"/>
</dbReference>
<dbReference type="InterPro" id="IPR036770">
    <property type="entry name" value="Ankyrin_rpt-contain_sf"/>
</dbReference>
<keyword evidence="2" id="KW-1185">Reference proteome</keyword>
<dbReference type="AlphaFoldDB" id="A0AA38UMT7"/>
<dbReference type="SUPFAM" id="SSF48403">
    <property type="entry name" value="Ankyrin repeat"/>
    <property type="match status" value="1"/>
</dbReference>
<organism evidence="1 2">
    <name type="scientific">Lentinula raphanica</name>
    <dbReference type="NCBI Taxonomy" id="153919"/>
    <lineage>
        <taxon>Eukaryota</taxon>
        <taxon>Fungi</taxon>
        <taxon>Dikarya</taxon>
        <taxon>Basidiomycota</taxon>
        <taxon>Agaricomycotina</taxon>
        <taxon>Agaricomycetes</taxon>
        <taxon>Agaricomycetidae</taxon>
        <taxon>Agaricales</taxon>
        <taxon>Marasmiineae</taxon>
        <taxon>Omphalotaceae</taxon>
        <taxon>Lentinula</taxon>
    </lineage>
</organism>
<evidence type="ECO:0008006" key="3">
    <source>
        <dbReference type="Google" id="ProtNLM"/>
    </source>
</evidence>
<gene>
    <name evidence="1" type="ORF">F5878DRAFT_676633</name>
</gene>
<reference evidence="1" key="1">
    <citation type="submission" date="2022-08" db="EMBL/GenBank/DDBJ databases">
        <authorList>
            <consortium name="DOE Joint Genome Institute"/>
            <person name="Min B."/>
            <person name="Riley R."/>
            <person name="Sierra-Patev S."/>
            <person name="Naranjo-Ortiz M."/>
            <person name="Looney B."/>
            <person name="Konkel Z."/>
            <person name="Slot J.C."/>
            <person name="Sakamoto Y."/>
            <person name="Steenwyk J.L."/>
            <person name="Rokas A."/>
            <person name="Carro J."/>
            <person name="Camarero S."/>
            <person name="Ferreira P."/>
            <person name="Molpeceres G."/>
            <person name="Ruiz-Duenas F.J."/>
            <person name="Serrano A."/>
            <person name="Henrissat B."/>
            <person name="Drula E."/>
            <person name="Hughes K.W."/>
            <person name="Mata J.L."/>
            <person name="Ishikawa N.K."/>
            <person name="Vargas-Isla R."/>
            <person name="Ushijima S."/>
            <person name="Smith C.A."/>
            <person name="Ahrendt S."/>
            <person name="Andreopoulos W."/>
            <person name="He G."/>
            <person name="Labutti K."/>
            <person name="Lipzen A."/>
            <person name="Ng V."/>
            <person name="Sandor L."/>
            <person name="Barry K."/>
            <person name="Martinez A.T."/>
            <person name="Xiao Y."/>
            <person name="Gibbons J.G."/>
            <person name="Terashima K."/>
            <person name="Hibbett D.S."/>
            <person name="Grigoriev I.V."/>
        </authorList>
    </citation>
    <scope>NUCLEOTIDE SEQUENCE</scope>
    <source>
        <strain evidence="1">TFB9207</strain>
    </source>
</reference>
<dbReference type="Proteomes" id="UP001163846">
    <property type="component" value="Unassembled WGS sequence"/>
</dbReference>
<protein>
    <recommendedName>
        <fullName evidence="3">Ankyrin</fullName>
    </recommendedName>
</protein>
<proteinExistence type="predicted"/>
<name>A0AA38UMT7_9AGAR</name>
<comment type="caution">
    <text evidence="1">The sequence shown here is derived from an EMBL/GenBank/DDBJ whole genome shotgun (WGS) entry which is preliminary data.</text>
</comment>